<sequence>MGFVLSTSGWVLTSAIVATDYWKVSTIEGTVITTATYWANLWRACATDSTGLSNCMDFKSMLYLDGWLFLLCFRLRS</sequence>
<protein>
    <recommendedName>
        <fullName evidence="8">Claudin</fullName>
    </recommendedName>
</protein>
<evidence type="ECO:0000256" key="7">
    <source>
        <dbReference type="ARBA" id="ARBA00023136"/>
    </source>
</evidence>
<dbReference type="OrthoDB" id="9936647at2759"/>
<proteinExistence type="inferred from homology"/>
<keyword evidence="4" id="KW-0812">Transmembrane</keyword>
<evidence type="ECO:0000313" key="11">
    <source>
        <dbReference type="Proteomes" id="UP001148018"/>
    </source>
</evidence>
<dbReference type="GO" id="GO:0005886">
    <property type="term" value="C:plasma membrane"/>
    <property type="evidence" value="ECO:0007669"/>
    <property type="project" value="UniProtKB-SubCell"/>
</dbReference>
<accession>A0A9Q0IBW0</accession>
<evidence type="ECO:0000256" key="8">
    <source>
        <dbReference type="RuleBase" id="RU060637"/>
    </source>
</evidence>
<keyword evidence="3 8" id="KW-1003">Cell membrane</keyword>
<evidence type="ECO:0000256" key="6">
    <source>
        <dbReference type="ARBA" id="ARBA00022989"/>
    </source>
</evidence>
<keyword evidence="9" id="KW-0732">Signal</keyword>
<feature type="chain" id="PRO_5040138392" description="Claudin" evidence="9">
    <location>
        <begin position="16"/>
        <end position="77"/>
    </location>
</feature>
<dbReference type="Pfam" id="PF00822">
    <property type="entry name" value="PMP22_Claudin"/>
    <property type="match status" value="1"/>
</dbReference>
<evidence type="ECO:0000313" key="10">
    <source>
        <dbReference type="EMBL" id="KAJ3592645.1"/>
    </source>
</evidence>
<evidence type="ECO:0000256" key="2">
    <source>
        <dbReference type="ARBA" id="ARBA00022427"/>
    </source>
</evidence>
<feature type="signal peptide" evidence="9">
    <location>
        <begin position="1"/>
        <end position="15"/>
    </location>
</feature>
<reference evidence="10" key="1">
    <citation type="submission" date="2022-07" db="EMBL/GenBank/DDBJ databases">
        <title>Chromosome-level genome of Muraenolepis orangiensis.</title>
        <authorList>
            <person name="Kim J."/>
        </authorList>
    </citation>
    <scope>NUCLEOTIDE SEQUENCE</scope>
    <source>
        <strain evidence="10">KU_S4_2022</strain>
        <tissue evidence="10">Muscle</tissue>
    </source>
</reference>
<name>A0A9Q0IBW0_9TELE</name>
<gene>
    <name evidence="10" type="ORF">NHX12_007772</name>
</gene>
<dbReference type="EMBL" id="JANIIK010000113">
    <property type="protein sequence ID" value="KAJ3592645.1"/>
    <property type="molecule type" value="Genomic_DNA"/>
</dbReference>
<dbReference type="PANTHER" id="PTHR12002">
    <property type="entry name" value="CLAUDIN"/>
    <property type="match status" value="1"/>
</dbReference>
<keyword evidence="6" id="KW-1133">Transmembrane helix</keyword>
<evidence type="ECO:0000256" key="9">
    <source>
        <dbReference type="SAM" id="SignalP"/>
    </source>
</evidence>
<comment type="caution">
    <text evidence="10">The sequence shown here is derived from an EMBL/GenBank/DDBJ whole genome shotgun (WGS) entry which is preliminary data.</text>
</comment>
<keyword evidence="7" id="KW-0472">Membrane</keyword>
<dbReference type="GO" id="GO:0005923">
    <property type="term" value="C:bicellular tight junction"/>
    <property type="evidence" value="ECO:0007669"/>
    <property type="project" value="UniProtKB-SubCell"/>
</dbReference>
<keyword evidence="2 8" id="KW-0796">Tight junction</keyword>
<dbReference type="AlphaFoldDB" id="A0A9Q0IBW0"/>
<organism evidence="10 11">
    <name type="scientific">Muraenolepis orangiensis</name>
    <name type="common">Patagonian moray cod</name>
    <dbReference type="NCBI Taxonomy" id="630683"/>
    <lineage>
        <taxon>Eukaryota</taxon>
        <taxon>Metazoa</taxon>
        <taxon>Chordata</taxon>
        <taxon>Craniata</taxon>
        <taxon>Vertebrata</taxon>
        <taxon>Euteleostomi</taxon>
        <taxon>Actinopterygii</taxon>
        <taxon>Neopterygii</taxon>
        <taxon>Teleostei</taxon>
        <taxon>Neoteleostei</taxon>
        <taxon>Acanthomorphata</taxon>
        <taxon>Zeiogadaria</taxon>
        <taxon>Gadariae</taxon>
        <taxon>Gadiformes</taxon>
        <taxon>Muraenolepidoidei</taxon>
        <taxon>Muraenolepididae</taxon>
        <taxon>Muraenolepis</taxon>
    </lineage>
</organism>
<keyword evidence="11" id="KW-1185">Reference proteome</keyword>
<evidence type="ECO:0000256" key="1">
    <source>
        <dbReference type="ARBA" id="ARBA00008295"/>
    </source>
</evidence>
<dbReference type="Gene3D" id="1.20.140.150">
    <property type="match status" value="1"/>
</dbReference>
<dbReference type="PROSITE" id="PS01346">
    <property type="entry name" value="CLAUDIN"/>
    <property type="match status" value="1"/>
</dbReference>
<comment type="function">
    <text evidence="8">Claudins function as major constituents of the tight junction complexes that regulate the permeability of epithelia.</text>
</comment>
<comment type="subcellular location">
    <subcellularLocation>
        <location evidence="8">Cell junction</location>
        <location evidence="8">Tight junction</location>
    </subcellularLocation>
    <subcellularLocation>
        <location evidence="8">Cell membrane</location>
        <topology evidence="8">Multi-pass membrane protein</topology>
    </subcellularLocation>
</comment>
<evidence type="ECO:0000256" key="5">
    <source>
        <dbReference type="ARBA" id="ARBA00022949"/>
    </source>
</evidence>
<dbReference type="InterPro" id="IPR017974">
    <property type="entry name" value="Claudin_CS"/>
</dbReference>
<keyword evidence="5 8" id="KW-0965">Cell junction</keyword>
<dbReference type="InterPro" id="IPR006187">
    <property type="entry name" value="Claudin"/>
</dbReference>
<evidence type="ECO:0000256" key="3">
    <source>
        <dbReference type="ARBA" id="ARBA00022475"/>
    </source>
</evidence>
<dbReference type="GO" id="GO:0005198">
    <property type="term" value="F:structural molecule activity"/>
    <property type="evidence" value="ECO:0007669"/>
    <property type="project" value="InterPro"/>
</dbReference>
<dbReference type="Proteomes" id="UP001148018">
    <property type="component" value="Unassembled WGS sequence"/>
</dbReference>
<evidence type="ECO:0000256" key="4">
    <source>
        <dbReference type="ARBA" id="ARBA00022692"/>
    </source>
</evidence>
<comment type="similarity">
    <text evidence="1 8">Belongs to the claudin family.</text>
</comment>
<dbReference type="InterPro" id="IPR004031">
    <property type="entry name" value="PMP22/EMP/MP20/Claudin"/>
</dbReference>